<reference evidence="11" key="1">
    <citation type="journal article" date="2013" name="Science">
        <title>The Amborella genome and the evolution of flowering plants.</title>
        <authorList>
            <consortium name="Amborella Genome Project"/>
        </authorList>
    </citation>
    <scope>NUCLEOTIDE SEQUENCE [LARGE SCALE GENOMIC DNA]</scope>
</reference>
<dbReference type="HOGENOM" id="CLU_1290532_0_0_1"/>
<evidence type="ECO:0000256" key="2">
    <source>
        <dbReference type="ARBA" id="ARBA00007651"/>
    </source>
</evidence>
<evidence type="ECO:0000256" key="3">
    <source>
        <dbReference type="ARBA" id="ARBA00011489"/>
    </source>
</evidence>
<feature type="domain" description="Casparian strip membrane protein" evidence="9">
    <location>
        <begin position="47"/>
        <end position="113"/>
    </location>
</feature>
<keyword evidence="4 8" id="KW-1003">Cell membrane</keyword>
<evidence type="ECO:0000313" key="11">
    <source>
        <dbReference type="Proteomes" id="UP000017836"/>
    </source>
</evidence>
<dbReference type="GO" id="GO:0005886">
    <property type="term" value="C:plasma membrane"/>
    <property type="evidence" value="ECO:0007669"/>
    <property type="project" value="UniProtKB-SubCell"/>
</dbReference>
<sequence>MAGGGLRGGSSMGGLQLEGGQQRAVYTTPSPFSESIIAVAGATGVAPLHLSNLFLRFLSLFLSLLSALILTAPRSPHHSSSNYFQYRYSVGVCMVASFYSLTQLVKGIWDIASISILIPDAIYDCLTFPLDQERHSELRSSGLDEPGSLGLLLVCYLLISSSSAAMPATIDENDRGTMLGKLATASLTMSFLAFLSMAILAILSGYKLYKRYAW</sequence>
<feature type="transmembrane region" description="Helical" evidence="8">
    <location>
        <begin position="53"/>
        <end position="72"/>
    </location>
</feature>
<evidence type="ECO:0000256" key="8">
    <source>
        <dbReference type="RuleBase" id="RU361233"/>
    </source>
</evidence>
<dbReference type="Proteomes" id="UP000017836">
    <property type="component" value="Unassembled WGS sequence"/>
</dbReference>
<feature type="transmembrane region" description="Helical" evidence="8">
    <location>
        <begin position="182"/>
        <end position="203"/>
    </location>
</feature>
<evidence type="ECO:0000256" key="6">
    <source>
        <dbReference type="ARBA" id="ARBA00022989"/>
    </source>
</evidence>
<dbReference type="PANTHER" id="PTHR33573">
    <property type="entry name" value="CASP-LIKE PROTEIN 4A4"/>
    <property type="match status" value="1"/>
</dbReference>
<keyword evidence="11" id="KW-1185">Reference proteome</keyword>
<evidence type="ECO:0000256" key="5">
    <source>
        <dbReference type="ARBA" id="ARBA00022692"/>
    </source>
</evidence>
<evidence type="ECO:0000256" key="1">
    <source>
        <dbReference type="ARBA" id="ARBA00004651"/>
    </source>
</evidence>
<evidence type="ECO:0000256" key="7">
    <source>
        <dbReference type="ARBA" id="ARBA00023136"/>
    </source>
</evidence>
<keyword evidence="6 8" id="KW-1133">Transmembrane helix</keyword>
<dbReference type="AlphaFoldDB" id="W1NZI4"/>
<gene>
    <name evidence="10" type="ORF">AMTR_s00106p00077160</name>
</gene>
<comment type="subunit">
    <text evidence="3 8">Homodimer and heterodimers.</text>
</comment>
<dbReference type="Gramene" id="ERN00701">
    <property type="protein sequence ID" value="ERN00701"/>
    <property type="gene ID" value="AMTR_s00106p00077160"/>
</dbReference>
<feature type="transmembrane region" description="Helical" evidence="8">
    <location>
        <begin position="149"/>
        <end position="170"/>
    </location>
</feature>
<comment type="subcellular location">
    <subcellularLocation>
        <location evidence="1 8">Cell membrane</location>
        <topology evidence="1 8">Multi-pass membrane protein</topology>
    </subcellularLocation>
</comment>
<protein>
    <recommendedName>
        <fullName evidence="8">CASP-like protein</fullName>
    </recommendedName>
</protein>
<dbReference type="EMBL" id="KI394815">
    <property type="protein sequence ID" value="ERN00701.1"/>
    <property type="molecule type" value="Genomic_DNA"/>
</dbReference>
<comment type="similarity">
    <text evidence="2 8">Belongs to the Casparian strip membrane proteins (CASP) family.</text>
</comment>
<dbReference type="OMA" id="VAIAWIQ"/>
<dbReference type="PANTHER" id="PTHR33573:SF15">
    <property type="entry name" value="CASP-LIKE PROTEIN 4A4"/>
    <property type="match status" value="1"/>
</dbReference>
<organism evidence="10 11">
    <name type="scientific">Amborella trichopoda</name>
    <dbReference type="NCBI Taxonomy" id="13333"/>
    <lineage>
        <taxon>Eukaryota</taxon>
        <taxon>Viridiplantae</taxon>
        <taxon>Streptophyta</taxon>
        <taxon>Embryophyta</taxon>
        <taxon>Tracheophyta</taxon>
        <taxon>Spermatophyta</taxon>
        <taxon>Magnoliopsida</taxon>
        <taxon>Amborellales</taxon>
        <taxon>Amborellaceae</taxon>
        <taxon>Amborella</taxon>
    </lineage>
</organism>
<keyword evidence="5 8" id="KW-0812">Transmembrane</keyword>
<evidence type="ECO:0000256" key="4">
    <source>
        <dbReference type="ARBA" id="ARBA00022475"/>
    </source>
</evidence>
<dbReference type="Pfam" id="PF04535">
    <property type="entry name" value="CASP_dom"/>
    <property type="match status" value="1"/>
</dbReference>
<name>W1NZI4_AMBTC</name>
<accession>W1NZI4</accession>
<comment type="caution">
    <text evidence="8">Lacks conserved residue(s) required for the propagation of feature annotation.</text>
</comment>
<evidence type="ECO:0000259" key="9">
    <source>
        <dbReference type="Pfam" id="PF04535"/>
    </source>
</evidence>
<dbReference type="InterPro" id="IPR006702">
    <property type="entry name" value="CASP_dom"/>
</dbReference>
<evidence type="ECO:0000313" key="10">
    <source>
        <dbReference type="EMBL" id="ERN00701.1"/>
    </source>
</evidence>
<dbReference type="eggNOG" id="ENOG502S2TM">
    <property type="taxonomic scope" value="Eukaryota"/>
</dbReference>
<keyword evidence="7 8" id="KW-0472">Membrane</keyword>
<proteinExistence type="inferred from homology"/>